<keyword evidence="1" id="KW-0677">Repeat</keyword>
<dbReference type="InterPro" id="IPR011990">
    <property type="entry name" value="TPR-like_helical_dom_sf"/>
</dbReference>
<feature type="repeat" description="PPR" evidence="2">
    <location>
        <begin position="579"/>
        <end position="609"/>
    </location>
</feature>
<dbReference type="OrthoDB" id="732433at2759"/>
<name>A0A2G9I947_9LAMI</name>
<dbReference type="Pfam" id="PF20431">
    <property type="entry name" value="E_motif"/>
    <property type="match status" value="1"/>
</dbReference>
<dbReference type="GO" id="GO:0009451">
    <property type="term" value="P:RNA modification"/>
    <property type="evidence" value="ECO:0007669"/>
    <property type="project" value="InterPro"/>
</dbReference>
<dbReference type="AlphaFoldDB" id="A0A2G9I947"/>
<gene>
    <name evidence="3" type="ORF">CDL12_00959</name>
</gene>
<dbReference type="STRING" id="429701.A0A2G9I947"/>
<dbReference type="SUPFAM" id="SSF48452">
    <property type="entry name" value="TPR-like"/>
    <property type="match status" value="1"/>
</dbReference>
<proteinExistence type="predicted"/>
<evidence type="ECO:0000256" key="2">
    <source>
        <dbReference type="PROSITE-ProRule" id="PRU00708"/>
    </source>
</evidence>
<reference evidence="4" key="1">
    <citation type="journal article" date="2018" name="Gigascience">
        <title>Genome assembly of the Pink Ipe (Handroanthus impetiginosus, Bignoniaceae), a highly valued, ecologically keystone Neotropical timber forest tree.</title>
        <authorList>
            <person name="Silva-Junior O.B."/>
            <person name="Grattapaglia D."/>
            <person name="Novaes E."/>
            <person name="Collevatti R.G."/>
        </authorList>
    </citation>
    <scope>NUCLEOTIDE SEQUENCE [LARGE SCALE GENOMIC DNA]</scope>
    <source>
        <strain evidence="4">cv. UFG-1</strain>
    </source>
</reference>
<dbReference type="Pfam" id="PF01535">
    <property type="entry name" value="PPR"/>
    <property type="match status" value="5"/>
</dbReference>
<dbReference type="Gene3D" id="1.25.40.10">
    <property type="entry name" value="Tetratricopeptide repeat domain"/>
    <property type="match status" value="7"/>
</dbReference>
<feature type="repeat" description="PPR" evidence="2">
    <location>
        <begin position="171"/>
        <end position="205"/>
    </location>
</feature>
<dbReference type="Pfam" id="PF13041">
    <property type="entry name" value="PPR_2"/>
    <property type="match status" value="4"/>
</dbReference>
<dbReference type="EMBL" id="NKXS01000118">
    <property type="protein sequence ID" value="PIN26281.1"/>
    <property type="molecule type" value="Genomic_DNA"/>
</dbReference>
<dbReference type="InterPro" id="IPR002885">
    <property type="entry name" value="PPR_rpt"/>
</dbReference>
<dbReference type="FunFam" id="1.25.40.10:FF:000073">
    <property type="entry name" value="Pentatricopeptide repeat-containing protein chloroplastic"/>
    <property type="match status" value="2"/>
</dbReference>
<dbReference type="PANTHER" id="PTHR47926:SF481">
    <property type="entry name" value="TETRATRICOPEPTIDE-LIKE HELICAL DOMAIN SUPERFAMILY"/>
    <property type="match status" value="1"/>
</dbReference>
<protein>
    <submittedName>
        <fullName evidence="3">Uncharacterized protein</fullName>
    </submittedName>
</protein>
<dbReference type="Proteomes" id="UP000231279">
    <property type="component" value="Unassembled WGS sequence"/>
</dbReference>
<comment type="caution">
    <text evidence="3">The sequence shown here is derived from an EMBL/GenBank/DDBJ whole genome shotgun (WGS) entry which is preliminary data.</text>
</comment>
<feature type="repeat" description="PPR" evidence="2">
    <location>
        <begin position="779"/>
        <end position="813"/>
    </location>
</feature>
<dbReference type="FunFam" id="1.25.40.10:FF:000975">
    <property type="entry name" value="Pentatricopeptide repeat-containing protein"/>
    <property type="match status" value="1"/>
</dbReference>
<dbReference type="PROSITE" id="PS51375">
    <property type="entry name" value="PPR"/>
    <property type="match status" value="6"/>
</dbReference>
<evidence type="ECO:0000256" key="1">
    <source>
        <dbReference type="ARBA" id="ARBA00022737"/>
    </source>
</evidence>
<dbReference type="PANTHER" id="PTHR47926">
    <property type="entry name" value="PENTATRICOPEPTIDE REPEAT-CONTAINING PROTEIN"/>
    <property type="match status" value="1"/>
</dbReference>
<feature type="repeat" description="PPR" evidence="2">
    <location>
        <begin position="375"/>
        <end position="405"/>
    </location>
</feature>
<accession>A0A2G9I947</accession>
<dbReference type="GO" id="GO:0003723">
    <property type="term" value="F:RNA binding"/>
    <property type="evidence" value="ECO:0007669"/>
    <property type="project" value="InterPro"/>
</dbReference>
<sequence>MFSPKIQTKFTKYIHRPSSSLATILLSSSSLVTPSKISTLFHFSLQSSCSPLQEFIPQAILPIKEYRIMTRTYTTLSSAAGLFSHASQLLDEMAHRKRQKSECVPISDVYKMVRSVILEPNMTNATMVHALAVKRGSHIDLYIATSLLTVYSRSKEFGSSVAIFGEVLDRDVVLWNAIMSACVENNRFLAAIDFFKEMVNEGNEFDPTTLVIVISVFSNLKSLAQGKVVHGLSVKAGMFSDTVLINALIDMYAKCGDLSSSECVFVEVECKDIVTWNSIISGCSYNSHPEKSLRYFRHMVSCENQADYRSVSCAIAACTSLQEIGFGMAIHGWGIKSGYVEDNYISVANSLISLYSQLHDIYAAGCVFKEMVVKDVVSWNAMIKGFFRNGEAPEAFDLLRDMQFVASIQPDIATMVTMIPFCAELMLLREGKAAHGFIIRREMASELPAINSLINMYSKCNNVKKAEYLFLTMPNKDLVAWNTMIFGYAHNGQSREAQILFKTMMSCFPACTLPTLLAIVPSCDSPDSIQFGRSIHSWSIKLGFSSQLFASNALMDMYISCGVLLDAFSLFRSISNGVNVTSWNTIIAGCTQKGHFREALEYFDLMRKASQVHPNSITLVSVVSACGNLGLAVEGKLIHGLALKTGANTDIRVENSLVTMYGRLGDTESARLAFNLSHDHNLCSWNCVISALSQNEDAKKALELFRSLEFEPNEITISTLLSACTHLGAMTYGKQIHGHVFRCGLHQNPFISAALLDMYSNCGRLDVAEKVFQNSPEKSVSAWNSFISAYGFHNFGLKAIHTFYEMIRSGIQPTNSSFTSLLSACSHAGLVDEGLMFYDYMLHKSKMQPATEHYVCIVDMLGRSGKLNEAYDFIKNLPTQPEPGIWGALLSACSYHGDLEMGRKVADILFRLEPENVSYYVTLCNMYVAAGRWEEAVELRTMIQYKQLKKPVGRSFIDFGLR</sequence>
<evidence type="ECO:0000313" key="3">
    <source>
        <dbReference type="EMBL" id="PIN26281.1"/>
    </source>
</evidence>
<evidence type="ECO:0000313" key="4">
    <source>
        <dbReference type="Proteomes" id="UP000231279"/>
    </source>
</evidence>
<organism evidence="3 4">
    <name type="scientific">Handroanthus impetiginosus</name>
    <dbReference type="NCBI Taxonomy" id="429701"/>
    <lineage>
        <taxon>Eukaryota</taxon>
        <taxon>Viridiplantae</taxon>
        <taxon>Streptophyta</taxon>
        <taxon>Embryophyta</taxon>
        <taxon>Tracheophyta</taxon>
        <taxon>Spermatophyta</taxon>
        <taxon>Magnoliopsida</taxon>
        <taxon>eudicotyledons</taxon>
        <taxon>Gunneridae</taxon>
        <taxon>Pentapetalae</taxon>
        <taxon>asterids</taxon>
        <taxon>lamiids</taxon>
        <taxon>Lamiales</taxon>
        <taxon>Bignoniaceae</taxon>
        <taxon>Crescentiina</taxon>
        <taxon>Tabebuia alliance</taxon>
        <taxon>Handroanthus</taxon>
    </lineage>
</organism>
<feature type="repeat" description="PPR" evidence="2">
    <location>
        <begin position="477"/>
        <end position="507"/>
    </location>
</feature>
<keyword evidence="4" id="KW-1185">Reference proteome</keyword>
<dbReference type="InterPro" id="IPR046960">
    <property type="entry name" value="PPR_At4g14850-like_plant"/>
</dbReference>
<dbReference type="InterPro" id="IPR046848">
    <property type="entry name" value="E_motif"/>
</dbReference>
<dbReference type="NCBIfam" id="TIGR00756">
    <property type="entry name" value="PPR"/>
    <property type="match status" value="7"/>
</dbReference>
<feature type="repeat" description="PPR" evidence="2">
    <location>
        <begin position="272"/>
        <end position="306"/>
    </location>
</feature>